<proteinExistence type="predicted"/>
<evidence type="ECO:0000313" key="1">
    <source>
        <dbReference type="EMBL" id="GAI86163.1"/>
    </source>
</evidence>
<protein>
    <submittedName>
        <fullName evidence="1">Uncharacterized protein</fullName>
    </submittedName>
</protein>
<comment type="caution">
    <text evidence="1">The sequence shown here is derived from an EMBL/GenBank/DDBJ whole genome shotgun (WGS) entry which is preliminary data.</text>
</comment>
<dbReference type="AlphaFoldDB" id="X1RZU0"/>
<feature type="non-terminal residue" evidence="1">
    <location>
        <position position="1"/>
    </location>
</feature>
<reference evidence="1" key="1">
    <citation type="journal article" date="2014" name="Front. Microbiol.">
        <title>High frequency of phylogenetically diverse reductive dehalogenase-homologous genes in deep subseafloor sedimentary metagenomes.</title>
        <authorList>
            <person name="Kawai M."/>
            <person name="Futagami T."/>
            <person name="Toyoda A."/>
            <person name="Takaki Y."/>
            <person name="Nishi S."/>
            <person name="Hori S."/>
            <person name="Arai W."/>
            <person name="Tsubouchi T."/>
            <person name="Morono Y."/>
            <person name="Uchiyama I."/>
            <person name="Ito T."/>
            <person name="Fujiyama A."/>
            <person name="Inagaki F."/>
            <person name="Takami H."/>
        </authorList>
    </citation>
    <scope>NUCLEOTIDE SEQUENCE</scope>
    <source>
        <strain evidence="1">Expedition CK06-06</strain>
    </source>
</reference>
<accession>X1RZU0</accession>
<name>X1RZU0_9ZZZZ</name>
<dbReference type="EMBL" id="BARW01011330">
    <property type="protein sequence ID" value="GAI86163.1"/>
    <property type="molecule type" value="Genomic_DNA"/>
</dbReference>
<organism evidence="1">
    <name type="scientific">marine sediment metagenome</name>
    <dbReference type="NCBI Taxonomy" id="412755"/>
    <lineage>
        <taxon>unclassified sequences</taxon>
        <taxon>metagenomes</taxon>
        <taxon>ecological metagenomes</taxon>
    </lineage>
</organism>
<sequence>AIEIINRQRQEKLKEGYEFTQAIYELTFELIGKEYQKKLLKIDEDIATERNYLEEEQELAGLYQDKDFETIAERVSKNFYNPHSKEYMSFATYACIPLWEVARRYLKENNLSYKEHTEDEDTKLIEARKPTSRDLLVSTLVKHAWKKKKTVEEIIETACLKWIKEGLLEKDHKPLAIRQPEFLTEWIKTKGKTEEVLQELIDQGELSTRCIGGGGFSGSVRLLIGVSSFLPIKNLLLIY</sequence>
<gene>
    <name evidence="1" type="ORF">S12H4_21894</name>
</gene>